<dbReference type="Gene3D" id="2.60.120.10">
    <property type="entry name" value="Jelly Rolls"/>
    <property type="match status" value="1"/>
</dbReference>
<dbReference type="InterPro" id="IPR012318">
    <property type="entry name" value="HTH_CRP"/>
</dbReference>
<dbReference type="EMBL" id="CP063145">
    <property type="protein sequence ID" value="QOR74063.1"/>
    <property type="molecule type" value="Genomic_DNA"/>
</dbReference>
<evidence type="ECO:0000313" key="2">
    <source>
        <dbReference type="EMBL" id="QOR74063.1"/>
    </source>
</evidence>
<organism evidence="2 3">
    <name type="scientific">Cruoricaptor ignavus</name>
    <dbReference type="NCBI Taxonomy" id="1118202"/>
    <lineage>
        <taxon>Bacteria</taxon>
        <taxon>Pseudomonadati</taxon>
        <taxon>Bacteroidota</taxon>
        <taxon>Flavobacteriia</taxon>
        <taxon>Flavobacteriales</taxon>
        <taxon>Weeksellaceae</taxon>
        <taxon>Cruoricaptor</taxon>
    </lineage>
</organism>
<evidence type="ECO:0000259" key="1">
    <source>
        <dbReference type="PROSITE" id="PS51063"/>
    </source>
</evidence>
<dbReference type="PRINTS" id="PR00034">
    <property type="entry name" value="HTHCRP"/>
</dbReference>
<dbReference type="SUPFAM" id="SSF46785">
    <property type="entry name" value="Winged helix' DNA-binding domain"/>
    <property type="match status" value="1"/>
</dbReference>
<gene>
    <name evidence="2" type="ORF">IMZ16_01035</name>
</gene>
<proteinExistence type="predicted"/>
<dbReference type="RefSeq" id="WP_193440134.1">
    <property type="nucleotide sequence ID" value="NZ_CP063145.1"/>
</dbReference>
<feature type="domain" description="HTH crp-type" evidence="1">
    <location>
        <begin position="20"/>
        <end position="86"/>
    </location>
</feature>
<dbReference type="GO" id="GO:0006355">
    <property type="term" value="P:regulation of DNA-templated transcription"/>
    <property type="evidence" value="ECO:0007669"/>
    <property type="project" value="InterPro"/>
</dbReference>
<dbReference type="KEGG" id="civ:IMZ16_01035"/>
<dbReference type="Proteomes" id="UP000593605">
    <property type="component" value="Chromosome"/>
</dbReference>
<name>A0A7M1T545_9FLAO</name>
<dbReference type="AlphaFoldDB" id="A0A7M1T545"/>
<dbReference type="PROSITE" id="PS51063">
    <property type="entry name" value="HTH_CRP_2"/>
    <property type="match status" value="1"/>
</dbReference>
<protein>
    <submittedName>
        <fullName evidence="2">Helix-turn-helix domain-containing protein</fullName>
    </submittedName>
</protein>
<sequence>MSIAEKSINKSMNLKNLIFLGPEERILKQLKDHKNSMKANGERVLISLTRKELSNMTGLRIETVIRAVKKIGKDKLLEIKSGKIYF</sequence>
<dbReference type="InterPro" id="IPR036390">
    <property type="entry name" value="WH_DNA-bd_sf"/>
</dbReference>
<dbReference type="GO" id="GO:0003677">
    <property type="term" value="F:DNA binding"/>
    <property type="evidence" value="ECO:0007669"/>
    <property type="project" value="InterPro"/>
</dbReference>
<dbReference type="InterPro" id="IPR014710">
    <property type="entry name" value="RmlC-like_jellyroll"/>
</dbReference>
<reference evidence="2 3" key="1">
    <citation type="submission" date="2020-10" db="EMBL/GenBank/DDBJ databases">
        <title>Complete genome of Cruoricapor ignavus strain M1214 isolated from the blood culture of a febrile patient.</title>
        <authorList>
            <person name="Guglielmino C.J.D."/>
        </authorList>
    </citation>
    <scope>NUCLEOTIDE SEQUENCE [LARGE SCALE GENOMIC DNA]</scope>
    <source>
        <strain evidence="2 3">M1214</strain>
    </source>
</reference>
<evidence type="ECO:0000313" key="3">
    <source>
        <dbReference type="Proteomes" id="UP000593605"/>
    </source>
</evidence>
<accession>A0A7M1T545</accession>
<dbReference type="Pfam" id="PF13545">
    <property type="entry name" value="HTH_Crp_2"/>
    <property type="match status" value="1"/>
</dbReference>